<accession>A0A0C9Y648</accession>
<protein>
    <submittedName>
        <fullName evidence="1">Uncharacterized protein</fullName>
    </submittedName>
</protein>
<sequence>HIDNSTPIMGMRTDKETPLFHADKLTPGRYGVLPVIPDFLIIPLLRVYYGAIKRCAYSLLLRT</sequence>
<gene>
    <name evidence="1" type="ORF">PISMIDRAFT_682457</name>
</gene>
<dbReference type="EMBL" id="KN833770">
    <property type="protein sequence ID" value="KIK20185.1"/>
    <property type="molecule type" value="Genomic_DNA"/>
</dbReference>
<dbReference type="AlphaFoldDB" id="A0A0C9Y648"/>
<evidence type="ECO:0000313" key="1">
    <source>
        <dbReference type="EMBL" id="KIK20185.1"/>
    </source>
</evidence>
<organism evidence="1 2">
    <name type="scientific">Pisolithus microcarpus 441</name>
    <dbReference type="NCBI Taxonomy" id="765257"/>
    <lineage>
        <taxon>Eukaryota</taxon>
        <taxon>Fungi</taxon>
        <taxon>Dikarya</taxon>
        <taxon>Basidiomycota</taxon>
        <taxon>Agaricomycotina</taxon>
        <taxon>Agaricomycetes</taxon>
        <taxon>Agaricomycetidae</taxon>
        <taxon>Boletales</taxon>
        <taxon>Sclerodermatineae</taxon>
        <taxon>Pisolithaceae</taxon>
        <taxon>Pisolithus</taxon>
    </lineage>
</organism>
<reference evidence="1 2" key="1">
    <citation type="submission" date="2014-04" db="EMBL/GenBank/DDBJ databases">
        <authorList>
            <consortium name="DOE Joint Genome Institute"/>
            <person name="Kuo A."/>
            <person name="Kohler A."/>
            <person name="Costa M.D."/>
            <person name="Nagy L.G."/>
            <person name="Floudas D."/>
            <person name="Copeland A."/>
            <person name="Barry K.W."/>
            <person name="Cichocki N."/>
            <person name="Veneault-Fourrey C."/>
            <person name="LaButti K."/>
            <person name="Lindquist E.A."/>
            <person name="Lipzen A."/>
            <person name="Lundell T."/>
            <person name="Morin E."/>
            <person name="Murat C."/>
            <person name="Sun H."/>
            <person name="Tunlid A."/>
            <person name="Henrissat B."/>
            <person name="Grigoriev I.V."/>
            <person name="Hibbett D.S."/>
            <person name="Martin F."/>
            <person name="Nordberg H.P."/>
            <person name="Cantor M.N."/>
            <person name="Hua S.X."/>
        </authorList>
    </citation>
    <scope>NUCLEOTIDE SEQUENCE [LARGE SCALE GENOMIC DNA]</scope>
    <source>
        <strain evidence="1 2">441</strain>
    </source>
</reference>
<dbReference type="HOGENOM" id="CLU_2892156_0_0_1"/>
<feature type="non-terminal residue" evidence="1">
    <location>
        <position position="1"/>
    </location>
</feature>
<keyword evidence="2" id="KW-1185">Reference proteome</keyword>
<proteinExistence type="predicted"/>
<dbReference type="Proteomes" id="UP000054018">
    <property type="component" value="Unassembled WGS sequence"/>
</dbReference>
<name>A0A0C9Y648_9AGAM</name>
<evidence type="ECO:0000313" key="2">
    <source>
        <dbReference type="Proteomes" id="UP000054018"/>
    </source>
</evidence>
<reference evidence="2" key="2">
    <citation type="submission" date="2015-01" db="EMBL/GenBank/DDBJ databases">
        <title>Evolutionary Origins and Diversification of the Mycorrhizal Mutualists.</title>
        <authorList>
            <consortium name="DOE Joint Genome Institute"/>
            <consortium name="Mycorrhizal Genomics Consortium"/>
            <person name="Kohler A."/>
            <person name="Kuo A."/>
            <person name="Nagy L.G."/>
            <person name="Floudas D."/>
            <person name="Copeland A."/>
            <person name="Barry K.W."/>
            <person name="Cichocki N."/>
            <person name="Veneault-Fourrey C."/>
            <person name="LaButti K."/>
            <person name="Lindquist E.A."/>
            <person name="Lipzen A."/>
            <person name="Lundell T."/>
            <person name="Morin E."/>
            <person name="Murat C."/>
            <person name="Riley R."/>
            <person name="Ohm R."/>
            <person name="Sun H."/>
            <person name="Tunlid A."/>
            <person name="Henrissat B."/>
            <person name="Grigoriev I.V."/>
            <person name="Hibbett D.S."/>
            <person name="Martin F."/>
        </authorList>
    </citation>
    <scope>NUCLEOTIDE SEQUENCE [LARGE SCALE GENOMIC DNA]</scope>
    <source>
        <strain evidence="2">441</strain>
    </source>
</reference>